<dbReference type="InterPro" id="IPR000387">
    <property type="entry name" value="Tyr_Pase_dom"/>
</dbReference>
<dbReference type="EC" id="3.1.3.48" evidence="2"/>
<proteinExistence type="inferred from homology"/>
<keyword evidence="4" id="KW-0904">Protein phosphatase</keyword>
<dbReference type="InParanoid" id="A0A078AXH4"/>
<reference evidence="7 8" key="1">
    <citation type="submission" date="2014-06" db="EMBL/GenBank/DDBJ databases">
        <authorList>
            <person name="Swart Estienne"/>
        </authorList>
    </citation>
    <scope>NUCLEOTIDE SEQUENCE [LARGE SCALE GENOMIC DNA]</scope>
    <source>
        <strain evidence="7 8">130c</strain>
    </source>
</reference>
<dbReference type="SMART" id="SM00195">
    <property type="entry name" value="DSPc"/>
    <property type="match status" value="1"/>
</dbReference>
<dbReference type="PANTHER" id="PTHR10159:SF519">
    <property type="entry name" value="DUAL SPECIFICITY PROTEIN PHOSPHATASE MPK3"/>
    <property type="match status" value="1"/>
</dbReference>
<dbReference type="InterPro" id="IPR000340">
    <property type="entry name" value="Dual-sp_phosphatase_cat-dom"/>
</dbReference>
<organism evidence="7 8">
    <name type="scientific">Stylonychia lemnae</name>
    <name type="common">Ciliate</name>
    <dbReference type="NCBI Taxonomy" id="5949"/>
    <lineage>
        <taxon>Eukaryota</taxon>
        <taxon>Sar</taxon>
        <taxon>Alveolata</taxon>
        <taxon>Ciliophora</taxon>
        <taxon>Intramacronucleata</taxon>
        <taxon>Spirotrichea</taxon>
        <taxon>Stichotrichia</taxon>
        <taxon>Sporadotrichida</taxon>
        <taxon>Oxytrichidae</taxon>
        <taxon>Stylonychinae</taxon>
        <taxon>Stylonychia</taxon>
    </lineage>
</organism>
<dbReference type="Gene3D" id="3.90.190.10">
    <property type="entry name" value="Protein tyrosine phosphatase superfamily"/>
    <property type="match status" value="1"/>
</dbReference>
<sequence>MQQNLALHHAYNEFQMIIPNLYLGGQISAMNVTKLQEQNIKRVLKVNGIESAFPFKNYGIELRVLDMDDMPDFDMIPFIDTATDYIYEAISNNQGCLVVCTAGISRSASIVISYLIKYKKMNYDQAFELTKKARVFVKPNPGFERQLKAYSVKMNCELCQLSKKTLWLDQYTQKTLGKKNFQVLICDQCDGPMIVYTAGHKQELAIEELMEAQAICQQVGLDFYGLDQWYIDHKQRTIDNHFHWHIRSTNDPMAKSTLLNQPKRDFSISKLETKDVDLDQIQLKSNELILEQIGGRVKEFTVLEDNKNFIVSWDDVSFDATFEIVSLLRLKKQNLYSFKQIVSQQGKIIFISFLRILQNEEESPKL</sequence>
<dbReference type="PROSITE" id="PS50054">
    <property type="entry name" value="TYR_PHOSPHATASE_DUAL"/>
    <property type="match status" value="1"/>
</dbReference>
<feature type="domain" description="Tyrosine-protein phosphatase" evidence="5">
    <location>
        <begin position="13"/>
        <end position="156"/>
    </location>
</feature>
<accession>A0A078AXH4</accession>
<dbReference type="InterPro" id="IPR029021">
    <property type="entry name" value="Prot-tyrosine_phosphatase-like"/>
</dbReference>
<evidence type="ECO:0000256" key="1">
    <source>
        <dbReference type="ARBA" id="ARBA00008601"/>
    </source>
</evidence>
<dbReference type="CDD" id="cd14498">
    <property type="entry name" value="DSP"/>
    <property type="match status" value="1"/>
</dbReference>
<dbReference type="GO" id="GO:0033550">
    <property type="term" value="F:MAP kinase tyrosine phosphatase activity"/>
    <property type="evidence" value="ECO:0007669"/>
    <property type="project" value="TreeGrafter"/>
</dbReference>
<dbReference type="Pfam" id="PF00782">
    <property type="entry name" value="DSPc"/>
    <property type="match status" value="1"/>
</dbReference>
<evidence type="ECO:0000256" key="4">
    <source>
        <dbReference type="ARBA" id="ARBA00022912"/>
    </source>
</evidence>
<dbReference type="EMBL" id="CCKQ01013784">
    <property type="protein sequence ID" value="CDW85488.1"/>
    <property type="molecule type" value="Genomic_DNA"/>
</dbReference>
<keyword evidence="8" id="KW-1185">Reference proteome</keyword>
<evidence type="ECO:0000256" key="2">
    <source>
        <dbReference type="ARBA" id="ARBA00013064"/>
    </source>
</evidence>
<evidence type="ECO:0000259" key="6">
    <source>
        <dbReference type="PROSITE" id="PS50056"/>
    </source>
</evidence>
<gene>
    <name evidence="7" type="primary">Contig11418.g12216</name>
    <name evidence="7" type="ORF">STYLEM_14566</name>
</gene>
<dbReference type="GO" id="GO:0017017">
    <property type="term" value="F:MAP kinase tyrosine/serine/threonine phosphatase activity"/>
    <property type="evidence" value="ECO:0007669"/>
    <property type="project" value="TreeGrafter"/>
</dbReference>
<dbReference type="InterPro" id="IPR020422">
    <property type="entry name" value="TYR_PHOSPHATASE_DUAL_dom"/>
</dbReference>
<dbReference type="PROSITE" id="PS50056">
    <property type="entry name" value="TYR_PHOSPHATASE_2"/>
    <property type="match status" value="1"/>
</dbReference>
<evidence type="ECO:0000259" key="5">
    <source>
        <dbReference type="PROSITE" id="PS50054"/>
    </source>
</evidence>
<evidence type="ECO:0000256" key="3">
    <source>
        <dbReference type="ARBA" id="ARBA00022801"/>
    </source>
</evidence>
<protein>
    <recommendedName>
        <fullName evidence="2">protein-tyrosine-phosphatase</fullName>
        <ecNumber evidence="2">3.1.3.48</ecNumber>
    </recommendedName>
</protein>
<comment type="similarity">
    <text evidence="1">Belongs to the protein-tyrosine phosphatase family. Non-receptor class dual specificity subfamily.</text>
</comment>
<dbReference type="AlphaFoldDB" id="A0A078AXH4"/>
<dbReference type="SUPFAM" id="SSF52799">
    <property type="entry name" value="(Phosphotyrosine protein) phosphatases II"/>
    <property type="match status" value="1"/>
</dbReference>
<dbReference type="GO" id="GO:0005737">
    <property type="term" value="C:cytoplasm"/>
    <property type="evidence" value="ECO:0007669"/>
    <property type="project" value="TreeGrafter"/>
</dbReference>
<dbReference type="GO" id="GO:0043409">
    <property type="term" value="P:negative regulation of MAPK cascade"/>
    <property type="evidence" value="ECO:0007669"/>
    <property type="project" value="TreeGrafter"/>
</dbReference>
<keyword evidence="3" id="KW-0378">Hydrolase</keyword>
<feature type="domain" description="Tyrosine specific protein phosphatases" evidence="6">
    <location>
        <begin position="76"/>
        <end position="134"/>
    </location>
</feature>
<dbReference type="GO" id="GO:0008330">
    <property type="term" value="F:protein tyrosine/threonine phosphatase activity"/>
    <property type="evidence" value="ECO:0007669"/>
    <property type="project" value="TreeGrafter"/>
</dbReference>
<evidence type="ECO:0000313" key="7">
    <source>
        <dbReference type="EMBL" id="CDW85488.1"/>
    </source>
</evidence>
<dbReference type="OrthoDB" id="311536at2759"/>
<dbReference type="PANTHER" id="PTHR10159">
    <property type="entry name" value="DUAL SPECIFICITY PROTEIN PHOSPHATASE"/>
    <property type="match status" value="1"/>
</dbReference>
<dbReference type="Proteomes" id="UP000039865">
    <property type="component" value="Unassembled WGS sequence"/>
</dbReference>
<name>A0A078AXH4_STYLE</name>
<evidence type="ECO:0000313" key="8">
    <source>
        <dbReference type="Proteomes" id="UP000039865"/>
    </source>
</evidence>